<dbReference type="EMBL" id="BARW01030017">
    <property type="protein sequence ID" value="GAJ15238.1"/>
    <property type="molecule type" value="Genomic_DNA"/>
</dbReference>
<dbReference type="AlphaFoldDB" id="X1UCI6"/>
<reference evidence="1" key="1">
    <citation type="journal article" date="2014" name="Front. Microbiol.">
        <title>High frequency of phylogenetically diverse reductive dehalogenase-homologous genes in deep subseafloor sedimentary metagenomes.</title>
        <authorList>
            <person name="Kawai M."/>
            <person name="Futagami T."/>
            <person name="Toyoda A."/>
            <person name="Takaki Y."/>
            <person name="Nishi S."/>
            <person name="Hori S."/>
            <person name="Arai W."/>
            <person name="Tsubouchi T."/>
            <person name="Morono Y."/>
            <person name="Uchiyama I."/>
            <person name="Ito T."/>
            <person name="Fujiyama A."/>
            <person name="Inagaki F."/>
            <person name="Takami H."/>
        </authorList>
    </citation>
    <scope>NUCLEOTIDE SEQUENCE</scope>
    <source>
        <strain evidence="1">Expedition CK06-06</strain>
    </source>
</reference>
<evidence type="ECO:0000313" key="1">
    <source>
        <dbReference type="EMBL" id="GAJ15238.1"/>
    </source>
</evidence>
<feature type="non-terminal residue" evidence="1">
    <location>
        <position position="1"/>
    </location>
</feature>
<name>X1UCI6_9ZZZZ</name>
<accession>X1UCI6</accession>
<protein>
    <submittedName>
        <fullName evidence="1">Uncharacterized protein</fullName>
    </submittedName>
</protein>
<sequence length="90" mass="10280">VHFPKPFQKEFKYFWGYRNFVLSDALSELPILEETRAANVVDSKVIISQLKLAKERFDLNICAVIADAGLDSEKVLSFIIKDIKATPLYC</sequence>
<organism evidence="1">
    <name type="scientific">marine sediment metagenome</name>
    <dbReference type="NCBI Taxonomy" id="412755"/>
    <lineage>
        <taxon>unclassified sequences</taxon>
        <taxon>metagenomes</taxon>
        <taxon>ecological metagenomes</taxon>
    </lineage>
</organism>
<comment type="caution">
    <text evidence="1">The sequence shown here is derived from an EMBL/GenBank/DDBJ whole genome shotgun (WGS) entry which is preliminary data.</text>
</comment>
<gene>
    <name evidence="1" type="ORF">S12H4_48100</name>
</gene>
<proteinExistence type="predicted"/>